<reference evidence="5 6" key="1">
    <citation type="submission" date="2013-07" db="EMBL/GenBank/DDBJ databases">
        <title>Comparative Genomic and Metabolomic Analysis of Twelve Strains of Pseudoalteromonas luteoviolacea.</title>
        <authorList>
            <person name="Vynne N.G."/>
            <person name="Mansson M."/>
            <person name="Gram L."/>
        </authorList>
    </citation>
    <scope>NUCLEOTIDE SEQUENCE [LARGE SCALE GENOMIC DNA]</scope>
    <source>
        <strain evidence="5 6">DSM 6061</strain>
    </source>
</reference>
<accession>A0A166XWG9</accession>
<keyword evidence="4" id="KW-1133">Transmembrane helix</keyword>
<dbReference type="Gene3D" id="2.40.420.20">
    <property type="match status" value="1"/>
</dbReference>
<evidence type="ECO:0000256" key="4">
    <source>
        <dbReference type="SAM" id="Phobius"/>
    </source>
</evidence>
<feature type="transmembrane region" description="Helical" evidence="4">
    <location>
        <begin position="23"/>
        <end position="41"/>
    </location>
</feature>
<dbReference type="EMBL" id="AUYB01000092">
    <property type="protein sequence ID" value="KZN40980.1"/>
    <property type="molecule type" value="Genomic_DNA"/>
</dbReference>
<keyword evidence="6" id="KW-1185">Reference proteome</keyword>
<name>A0A166XWG9_9GAMM</name>
<evidence type="ECO:0000313" key="5">
    <source>
        <dbReference type="EMBL" id="KZN40980.1"/>
    </source>
</evidence>
<gene>
    <name evidence="5" type="ORF">N475_00970</name>
</gene>
<protein>
    <submittedName>
        <fullName evidence="5">Uncharacterized protein</fullName>
    </submittedName>
</protein>
<dbReference type="PANTHER" id="PTHR32347:SF14">
    <property type="entry name" value="EFFLUX SYSTEM COMPONENT YKNX-RELATED"/>
    <property type="match status" value="1"/>
</dbReference>
<organism evidence="5 6">
    <name type="scientific">Pseudoalteromonas luteoviolacea DSM 6061</name>
    <dbReference type="NCBI Taxonomy" id="1365250"/>
    <lineage>
        <taxon>Bacteria</taxon>
        <taxon>Pseudomonadati</taxon>
        <taxon>Pseudomonadota</taxon>
        <taxon>Gammaproteobacteria</taxon>
        <taxon>Alteromonadales</taxon>
        <taxon>Pseudoalteromonadaceae</taxon>
        <taxon>Pseudoalteromonas</taxon>
    </lineage>
</organism>
<dbReference type="Gene3D" id="1.10.287.470">
    <property type="entry name" value="Helix hairpin bin"/>
    <property type="match status" value="1"/>
</dbReference>
<proteinExistence type="predicted"/>
<dbReference type="PATRIC" id="fig|1365250.3.peg.1344"/>
<evidence type="ECO:0000256" key="2">
    <source>
        <dbReference type="ARBA" id="ARBA00023054"/>
    </source>
</evidence>
<sequence length="419" mass="46694">MIKDTRGQDVVIEGKRPIWQRKIFLGLSVIFLLLSVGYGVMTQAKAQLSIERQALDIARVELGTLVREVSANGKIVAAHAPTVYSPEIGVATLHVKAGDKVHIGQLIVELSSPELSNELKQQQSELARLEGEWQRQKLESRRQALALTKSLDLARVSLDAAERENRRAQLSIKSSLISRIDLEQAEDDFARAKLNYAHAQQEAELGQDTLKFELASAKSRYERQKLVVDEVERRVRNLEVRATVEGIVGNLLVQNKAAVIQNEALMRLVDLSAYEVELQVPESYANELGLAMQVIMRVGAQELVGELSAISPEVNNREVTTRVKFVQHGIKGIRQNQRVLARIQLENKENVLKIKRGPFLNVGGHIAYRLRNNMAHKVPIELGSSSLKDIEVKAGLQEGDEIIVSGYDAFTQADSVLIR</sequence>
<dbReference type="InterPro" id="IPR050465">
    <property type="entry name" value="UPF0194_transport"/>
</dbReference>
<comment type="caution">
    <text evidence="5">The sequence shown here is derived from an EMBL/GenBank/DDBJ whole genome shotgun (WGS) entry which is preliminary data.</text>
</comment>
<evidence type="ECO:0000313" key="6">
    <source>
        <dbReference type="Proteomes" id="UP000076643"/>
    </source>
</evidence>
<keyword evidence="4" id="KW-0472">Membrane</keyword>
<dbReference type="Gene3D" id="2.40.30.170">
    <property type="match status" value="1"/>
</dbReference>
<evidence type="ECO:0000256" key="1">
    <source>
        <dbReference type="ARBA" id="ARBA00004196"/>
    </source>
</evidence>
<dbReference type="RefSeq" id="WP_063356513.1">
    <property type="nucleotide sequence ID" value="NZ_AQHB01000023.1"/>
</dbReference>
<dbReference type="GO" id="GO:0030313">
    <property type="term" value="C:cell envelope"/>
    <property type="evidence" value="ECO:0007669"/>
    <property type="project" value="UniProtKB-SubCell"/>
</dbReference>
<dbReference type="Proteomes" id="UP000076643">
    <property type="component" value="Unassembled WGS sequence"/>
</dbReference>
<dbReference type="AlphaFoldDB" id="A0A166XWG9"/>
<evidence type="ECO:0000256" key="3">
    <source>
        <dbReference type="SAM" id="Coils"/>
    </source>
</evidence>
<keyword evidence="4" id="KW-0812">Transmembrane</keyword>
<comment type="subcellular location">
    <subcellularLocation>
        <location evidence="1">Cell envelope</location>
    </subcellularLocation>
</comment>
<keyword evidence="2 3" id="KW-0175">Coiled coil</keyword>
<feature type="coiled-coil region" evidence="3">
    <location>
        <begin position="112"/>
        <end position="241"/>
    </location>
</feature>
<dbReference type="Gene3D" id="2.40.50.100">
    <property type="match status" value="1"/>
</dbReference>
<dbReference type="PANTHER" id="PTHR32347">
    <property type="entry name" value="EFFLUX SYSTEM COMPONENT YKNX-RELATED"/>
    <property type="match status" value="1"/>
</dbReference>